<name>A0ABV4HAT8_9SPHI</name>
<evidence type="ECO:0000313" key="2">
    <source>
        <dbReference type="Proteomes" id="UP001566204"/>
    </source>
</evidence>
<comment type="caution">
    <text evidence="1">The sequence shown here is derived from an EMBL/GenBank/DDBJ whole genome shotgun (WGS) entry which is preliminary data.</text>
</comment>
<dbReference type="RefSeq" id="WP_343539773.1">
    <property type="nucleotide sequence ID" value="NZ_CP158797.1"/>
</dbReference>
<proteinExistence type="predicted"/>
<gene>
    <name evidence="1" type="ORF">ABTW24_08280</name>
</gene>
<dbReference type="Proteomes" id="UP001566204">
    <property type="component" value="Unassembled WGS sequence"/>
</dbReference>
<sequence length="67" mass="7924">MKLFNKVRYPVTKRFMRFTIRRYVAIFFNIDIEAGIKKHPKAWGTPGVLAILLTYFMKSALEWATLN</sequence>
<reference evidence="1 2" key="1">
    <citation type="submission" date="2024-06" db="EMBL/GenBank/DDBJ databases">
        <title>Soil Sphingobacterium thalpophilum.</title>
        <authorList>
            <person name="Yang J."/>
            <person name="Li J."/>
        </authorList>
    </citation>
    <scope>NUCLEOTIDE SEQUENCE [LARGE SCALE GENOMIC DNA]</scope>
    <source>
        <strain evidence="1 2">22g91tb</strain>
    </source>
</reference>
<organism evidence="1 2">
    <name type="scientific">Sphingobacterium thalpophilum</name>
    <dbReference type="NCBI Taxonomy" id="259"/>
    <lineage>
        <taxon>Bacteria</taxon>
        <taxon>Pseudomonadati</taxon>
        <taxon>Bacteroidota</taxon>
        <taxon>Sphingobacteriia</taxon>
        <taxon>Sphingobacteriales</taxon>
        <taxon>Sphingobacteriaceae</taxon>
        <taxon>Sphingobacterium</taxon>
    </lineage>
</organism>
<keyword evidence="2" id="KW-1185">Reference proteome</keyword>
<evidence type="ECO:0000313" key="1">
    <source>
        <dbReference type="EMBL" id="MEZ0451587.1"/>
    </source>
</evidence>
<accession>A0ABV4HAT8</accession>
<protein>
    <submittedName>
        <fullName evidence="1">Uncharacterized protein</fullName>
    </submittedName>
</protein>
<dbReference type="EMBL" id="JBEOQB010000002">
    <property type="protein sequence ID" value="MEZ0451587.1"/>
    <property type="molecule type" value="Genomic_DNA"/>
</dbReference>